<sequence>MEDRHSVSDPRPVDDDGRDFPSWEVDILRDGVIVDTFILNKEVLPPRTNKKGKVVWKLPDSGDKLPSFGTDDRRRILDIHKERKKKRKQDKKKQNISPTKDRCQGGGKCDLGDQCSSPVKLGGGGNGVGNAVSEEEDERYSSGTNSVDTTGKGNVKENGKSASQNHGVRDDTRCNHNQQLDADDNQAQHEICPSKGSSLEPSKKQQTLLSATPPPPGLEIPPNMSSIRLDDAQEIPTPHQSLPSDDRPSTTSHASFIQLPPADALFITVPYSERLETAPGQPECSLAVPAARHFISTYYSHFDGTFPGARIIDLACYYTSEAQKSVSIGGAHSVVTGRTDIATQICNFVGTLFEVRGVVAQDTADRKGVHILVTGISRTSLSGSQGGVVASFAHSISLVPIDAGMLTQRGGITCTALLEALAVGYPFQIHNDALALLSGDAGPTSPISTPRPIHKPPPPPGLG</sequence>
<feature type="compositionally biased region" description="Basic residues" evidence="1">
    <location>
        <begin position="82"/>
        <end position="91"/>
    </location>
</feature>
<feature type="compositionally biased region" description="Polar residues" evidence="1">
    <location>
        <begin position="238"/>
        <end position="254"/>
    </location>
</feature>
<feature type="compositionally biased region" description="Polar residues" evidence="1">
    <location>
        <begin position="195"/>
        <end position="210"/>
    </location>
</feature>
<dbReference type="Proteomes" id="UP001530293">
    <property type="component" value="Unassembled WGS sequence"/>
</dbReference>
<dbReference type="EMBL" id="JALLBG020000108">
    <property type="protein sequence ID" value="KAL3764085.1"/>
    <property type="molecule type" value="Genomic_DNA"/>
</dbReference>
<gene>
    <name evidence="3" type="ORF">ACHAWU_003897</name>
</gene>
<feature type="region of interest" description="Disordered" evidence="1">
    <location>
        <begin position="48"/>
        <end position="224"/>
    </location>
</feature>
<feature type="compositionally biased region" description="Basic and acidic residues" evidence="1">
    <location>
        <begin position="70"/>
        <end position="81"/>
    </location>
</feature>
<dbReference type="PROSITE" id="PS50177">
    <property type="entry name" value="NTF2_DOMAIN"/>
    <property type="match status" value="1"/>
</dbReference>
<organism evidence="3 4">
    <name type="scientific">Discostella pseudostelligera</name>
    <dbReference type="NCBI Taxonomy" id="259834"/>
    <lineage>
        <taxon>Eukaryota</taxon>
        <taxon>Sar</taxon>
        <taxon>Stramenopiles</taxon>
        <taxon>Ochrophyta</taxon>
        <taxon>Bacillariophyta</taxon>
        <taxon>Coscinodiscophyceae</taxon>
        <taxon>Thalassiosirophycidae</taxon>
        <taxon>Stephanodiscales</taxon>
        <taxon>Stephanodiscaceae</taxon>
        <taxon>Discostella</taxon>
    </lineage>
</organism>
<evidence type="ECO:0000313" key="3">
    <source>
        <dbReference type="EMBL" id="KAL3764085.1"/>
    </source>
</evidence>
<feature type="domain" description="NTF2" evidence="2">
    <location>
        <begin position="290"/>
        <end position="436"/>
    </location>
</feature>
<feature type="compositionally biased region" description="Polar residues" evidence="1">
    <location>
        <begin position="141"/>
        <end position="152"/>
    </location>
</feature>
<reference evidence="3 4" key="1">
    <citation type="submission" date="2024-10" db="EMBL/GenBank/DDBJ databases">
        <title>Updated reference genomes for cyclostephanoid diatoms.</title>
        <authorList>
            <person name="Roberts W.R."/>
            <person name="Alverson A.J."/>
        </authorList>
    </citation>
    <scope>NUCLEOTIDE SEQUENCE [LARGE SCALE GENOMIC DNA]</scope>
    <source>
        <strain evidence="3 4">AJA232-27</strain>
    </source>
</reference>
<dbReference type="SUPFAM" id="SSF54427">
    <property type="entry name" value="NTF2-like"/>
    <property type="match status" value="1"/>
</dbReference>
<dbReference type="InterPro" id="IPR018222">
    <property type="entry name" value="Nuclear_transport_factor_2_euk"/>
</dbReference>
<evidence type="ECO:0000313" key="4">
    <source>
        <dbReference type="Proteomes" id="UP001530293"/>
    </source>
</evidence>
<name>A0ABD3MUF0_9STRA</name>
<evidence type="ECO:0000259" key="2">
    <source>
        <dbReference type="PROSITE" id="PS50177"/>
    </source>
</evidence>
<feature type="region of interest" description="Disordered" evidence="1">
    <location>
        <begin position="441"/>
        <end position="463"/>
    </location>
</feature>
<accession>A0ABD3MUF0</accession>
<protein>
    <recommendedName>
        <fullName evidence="2">NTF2 domain-containing protein</fullName>
    </recommendedName>
</protein>
<feature type="region of interest" description="Disordered" evidence="1">
    <location>
        <begin position="235"/>
        <end position="254"/>
    </location>
</feature>
<dbReference type="Gene3D" id="3.10.450.50">
    <property type="match status" value="1"/>
</dbReference>
<feature type="region of interest" description="Disordered" evidence="1">
    <location>
        <begin position="1"/>
        <end position="20"/>
    </location>
</feature>
<proteinExistence type="predicted"/>
<comment type="caution">
    <text evidence="3">The sequence shown here is derived from an EMBL/GenBank/DDBJ whole genome shotgun (WGS) entry which is preliminary data.</text>
</comment>
<dbReference type="AlphaFoldDB" id="A0ABD3MUF0"/>
<evidence type="ECO:0000256" key="1">
    <source>
        <dbReference type="SAM" id="MobiDB-lite"/>
    </source>
</evidence>
<dbReference type="InterPro" id="IPR032710">
    <property type="entry name" value="NTF2-like_dom_sf"/>
</dbReference>
<keyword evidence="4" id="KW-1185">Reference proteome</keyword>